<sequence>MRHPRIRMFAGPNGSGKSTIKDYLLPRHIGAYLNADELEKTLI</sequence>
<gene>
    <name evidence="1" type="ORF">F933_01026</name>
</gene>
<dbReference type="STRING" id="262668.GCA_000931715_03147"/>
<evidence type="ECO:0008006" key="3">
    <source>
        <dbReference type="Google" id="ProtNLM"/>
    </source>
</evidence>
<evidence type="ECO:0000313" key="2">
    <source>
        <dbReference type="Proteomes" id="UP000017670"/>
    </source>
</evidence>
<organism evidence="1 2">
    <name type="scientific">Acinetobacter beijerinckii CIP 110307</name>
    <dbReference type="NCBI Taxonomy" id="1217648"/>
    <lineage>
        <taxon>Bacteria</taxon>
        <taxon>Pseudomonadati</taxon>
        <taxon>Pseudomonadota</taxon>
        <taxon>Gammaproteobacteria</taxon>
        <taxon>Moraxellales</taxon>
        <taxon>Moraxellaceae</taxon>
        <taxon>Acinetobacter</taxon>
    </lineage>
</organism>
<dbReference type="InterPro" id="IPR027417">
    <property type="entry name" value="P-loop_NTPase"/>
</dbReference>
<dbReference type="EMBL" id="APQL01000004">
    <property type="protein sequence ID" value="ENW07830.1"/>
    <property type="molecule type" value="Genomic_DNA"/>
</dbReference>
<dbReference type="Proteomes" id="UP000017670">
    <property type="component" value="Unassembled WGS sequence"/>
</dbReference>
<dbReference type="Gene3D" id="3.40.50.300">
    <property type="entry name" value="P-loop containing nucleotide triphosphate hydrolases"/>
    <property type="match status" value="1"/>
</dbReference>
<name>N9FKI0_9GAMM</name>
<accession>N9FKI0</accession>
<evidence type="ECO:0000313" key="1">
    <source>
        <dbReference type="EMBL" id="ENW07830.1"/>
    </source>
</evidence>
<dbReference type="HOGENOM" id="CLU_3228189_0_0_6"/>
<proteinExistence type="predicted"/>
<reference evidence="1 2" key="1">
    <citation type="submission" date="2013-02" db="EMBL/GenBank/DDBJ databases">
        <title>The Genome Sequence of Acinetobacter beijerinckii CIP 110307.</title>
        <authorList>
            <consortium name="The Broad Institute Genome Sequencing Platform"/>
            <consortium name="The Broad Institute Genome Sequencing Center for Infectious Disease"/>
            <person name="Cerqueira G."/>
            <person name="Feldgarden M."/>
            <person name="Courvalin P."/>
            <person name="Perichon B."/>
            <person name="Grillot-Courvalin C."/>
            <person name="Clermont D."/>
            <person name="Rocha E."/>
            <person name="Yoon E.-J."/>
            <person name="Nemec A."/>
            <person name="Walker B."/>
            <person name="Young S.K."/>
            <person name="Zeng Q."/>
            <person name="Gargeya S."/>
            <person name="Fitzgerald M."/>
            <person name="Haas B."/>
            <person name="Abouelleil A."/>
            <person name="Alvarado L."/>
            <person name="Arachchi H.M."/>
            <person name="Berlin A.M."/>
            <person name="Chapman S.B."/>
            <person name="Dewar J."/>
            <person name="Goldberg J."/>
            <person name="Griggs A."/>
            <person name="Gujja S."/>
            <person name="Hansen M."/>
            <person name="Howarth C."/>
            <person name="Imamovic A."/>
            <person name="Larimer J."/>
            <person name="McCowan C."/>
            <person name="Murphy C."/>
            <person name="Neiman D."/>
            <person name="Pearson M."/>
            <person name="Priest M."/>
            <person name="Roberts A."/>
            <person name="Saif S."/>
            <person name="Shea T."/>
            <person name="Sisk P."/>
            <person name="Sykes S."/>
            <person name="Wortman J."/>
            <person name="Nusbaum C."/>
            <person name="Birren B."/>
        </authorList>
    </citation>
    <scope>NUCLEOTIDE SEQUENCE [LARGE SCALE GENOMIC DNA]</scope>
    <source>
        <strain evidence="1 2">CIP 110307</strain>
    </source>
</reference>
<keyword evidence="2" id="KW-1185">Reference proteome</keyword>
<dbReference type="PATRIC" id="fig|1217648.3.peg.1011"/>
<comment type="caution">
    <text evidence="1">The sequence shown here is derived from an EMBL/GenBank/DDBJ whole genome shotgun (WGS) entry which is preliminary data.</text>
</comment>
<protein>
    <recommendedName>
        <fullName evidence="3">UDP-N-acetylglucosamine kinase</fullName>
    </recommendedName>
</protein>
<dbReference type="AlphaFoldDB" id="N9FKI0"/>